<gene>
    <name evidence="2" type="ORF">K2173_023604</name>
</gene>
<sequence length="321" mass="37765">MQIEMANDVGIPPKASYDVMVRQVGGRENLGFIPDDYRNYLRSKRTRDAKRGDTGGVLEYLHKMQLNDSNFFYAIQVDEDDLITNIFWSDAKMRADYSKFGDVVCFDTTYQKNNEGRPLALLVGVNHHKQTTFFGVALLYDEISFTFEWLFDTFAKAMCDKRPKTILTDQDAAMAKALVLRWPETHHRLCIWHIYQNAAIHLSGVFSRFKDFARDFSSCVYDFEEEEDFVNAWNEMLCKYELEDNDWLRRMFGIKEKWALVYGRQMFCADMTTTQRSENRRYEELKADFKSSTSIPSLLYPIETLKHAATYYNRSFVSKWN</sequence>
<dbReference type="AlphaFoldDB" id="A0AAV8TP35"/>
<dbReference type="EMBL" id="JAIWQS010000004">
    <property type="protein sequence ID" value="KAJ8768700.1"/>
    <property type="molecule type" value="Genomic_DNA"/>
</dbReference>
<name>A0AAV8TP35_9ROSI</name>
<dbReference type="InterPro" id="IPR018289">
    <property type="entry name" value="MULE_transposase_dom"/>
</dbReference>
<protein>
    <recommendedName>
        <fullName evidence="1">MULE transposase domain-containing protein</fullName>
    </recommendedName>
</protein>
<accession>A0AAV8TP35</accession>
<dbReference type="PANTHER" id="PTHR47718:SF8">
    <property type="entry name" value="PROTEIN FAR1-RELATED SEQUENCE"/>
    <property type="match status" value="1"/>
</dbReference>
<feature type="domain" description="MULE transposase" evidence="1">
    <location>
        <begin position="103"/>
        <end position="197"/>
    </location>
</feature>
<organism evidence="2 3">
    <name type="scientific">Erythroxylum novogranatense</name>
    <dbReference type="NCBI Taxonomy" id="1862640"/>
    <lineage>
        <taxon>Eukaryota</taxon>
        <taxon>Viridiplantae</taxon>
        <taxon>Streptophyta</taxon>
        <taxon>Embryophyta</taxon>
        <taxon>Tracheophyta</taxon>
        <taxon>Spermatophyta</taxon>
        <taxon>Magnoliopsida</taxon>
        <taxon>eudicotyledons</taxon>
        <taxon>Gunneridae</taxon>
        <taxon>Pentapetalae</taxon>
        <taxon>rosids</taxon>
        <taxon>fabids</taxon>
        <taxon>Malpighiales</taxon>
        <taxon>Erythroxylaceae</taxon>
        <taxon>Erythroxylum</taxon>
    </lineage>
</organism>
<evidence type="ECO:0000313" key="2">
    <source>
        <dbReference type="EMBL" id="KAJ8768700.1"/>
    </source>
</evidence>
<comment type="caution">
    <text evidence="2">The sequence shown here is derived from an EMBL/GenBank/DDBJ whole genome shotgun (WGS) entry which is preliminary data.</text>
</comment>
<dbReference type="Pfam" id="PF10551">
    <property type="entry name" value="MULE"/>
    <property type="match status" value="1"/>
</dbReference>
<evidence type="ECO:0000313" key="3">
    <source>
        <dbReference type="Proteomes" id="UP001159364"/>
    </source>
</evidence>
<keyword evidence="3" id="KW-1185">Reference proteome</keyword>
<dbReference type="PANTHER" id="PTHR47718">
    <property type="entry name" value="OS01G0519700 PROTEIN"/>
    <property type="match status" value="1"/>
</dbReference>
<proteinExistence type="predicted"/>
<dbReference type="Proteomes" id="UP001159364">
    <property type="component" value="Linkage Group LG04"/>
</dbReference>
<evidence type="ECO:0000259" key="1">
    <source>
        <dbReference type="Pfam" id="PF10551"/>
    </source>
</evidence>
<reference evidence="2 3" key="1">
    <citation type="submission" date="2021-09" db="EMBL/GenBank/DDBJ databases">
        <title>Genomic insights and catalytic innovation underlie evolution of tropane alkaloids biosynthesis.</title>
        <authorList>
            <person name="Wang Y.-J."/>
            <person name="Tian T."/>
            <person name="Huang J.-P."/>
            <person name="Huang S.-X."/>
        </authorList>
    </citation>
    <scope>NUCLEOTIDE SEQUENCE [LARGE SCALE GENOMIC DNA]</scope>
    <source>
        <strain evidence="2">KIB-2018</strain>
        <tissue evidence="2">Leaf</tissue>
    </source>
</reference>